<evidence type="ECO:0000313" key="1">
    <source>
        <dbReference type="EMBL" id="EOB08143.1"/>
    </source>
</evidence>
<name>R0M680_ANAPL</name>
<gene>
    <name evidence="1" type="ORF">Anapl_04681</name>
</gene>
<evidence type="ECO:0000313" key="2">
    <source>
        <dbReference type="Proteomes" id="UP000296049"/>
    </source>
</evidence>
<dbReference type="EMBL" id="KB742473">
    <property type="protein sequence ID" value="EOB08143.1"/>
    <property type="molecule type" value="Genomic_DNA"/>
</dbReference>
<accession>R0M680</accession>
<protein>
    <submittedName>
        <fullName evidence="1">Uncharacterized protein</fullName>
    </submittedName>
</protein>
<dbReference type="Proteomes" id="UP000296049">
    <property type="component" value="Unassembled WGS sequence"/>
</dbReference>
<sequence>MRRFLLSTHCLEPALTPGAAGGSCPVLDLPHGAEAVHSAGPLGHHEPSRAIWPLSAPIPNAGCEVSKHPSETARPWATPRGKLWALTRWQPLRAPAWTCKAMLASGAPRSLLPCVVTQGLAEAAAWQIGSSRSGTLVPSSPKPALRKLSTVPVRCHHSSAPHCACAVPPRLGPGTIQSLSVRVCKCLSVSLASREKCLSVSLAGRDGRGWQEIWENGRMEGEMAVREVKEWKCLLAGEQPDWKPGTKGYSKCPARDTHTWLL</sequence>
<proteinExistence type="predicted"/>
<organism evidence="1 2">
    <name type="scientific">Anas platyrhynchos</name>
    <name type="common">Mallard</name>
    <name type="synonym">Anas boschas</name>
    <dbReference type="NCBI Taxonomy" id="8839"/>
    <lineage>
        <taxon>Eukaryota</taxon>
        <taxon>Metazoa</taxon>
        <taxon>Chordata</taxon>
        <taxon>Craniata</taxon>
        <taxon>Vertebrata</taxon>
        <taxon>Euteleostomi</taxon>
        <taxon>Archelosauria</taxon>
        <taxon>Archosauria</taxon>
        <taxon>Dinosauria</taxon>
        <taxon>Saurischia</taxon>
        <taxon>Theropoda</taxon>
        <taxon>Coelurosauria</taxon>
        <taxon>Aves</taxon>
        <taxon>Neognathae</taxon>
        <taxon>Galloanserae</taxon>
        <taxon>Anseriformes</taxon>
        <taxon>Anatidae</taxon>
        <taxon>Anatinae</taxon>
        <taxon>Anas</taxon>
    </lineage>
</organism>
<dbReference type="AlphaFoldDB" id="R0M680"/>
<keyword evidence="2" id="KW-1185">Reference proteome</keyword>
<dbReference type="PROSITE" id="PS51257">
    <property type="entry name" value="PROKAR_LIPOPROTEIN"/>
    <property type="match status" value="1"/>
</dbReference>
<reference evidence="2" key="1">
    <citation type="journal article" date="2013" name="Nat. Genet.">
        <title>The duck genome and transcriptome provide insight into an avian influenza virus reservoir species.</title>
        <authorList>
            <person name="Huang Y."/>
            <person name="Li Y."/>
            <person name="Burt D.W."/>
            <person name="Chen H."/>
            <person name="Zhang Y."/>
            <person name="Qian W."/>
            <person name="Kim H."/>
            <person name="Gan S."/>
            <person name="Zhao Y."/>
            <person name="Li J."/>
            <person name="Yi K."/>
            <person name="Feng H."/>
            <person name="Zhu P."/>
            <person name="Li B."/>
            <person name="Liu Q."/>
            <person name="Fairley S."/>
            <person name="Magor K.E."/>
            <person name="Du Z."/>
            <person name="Hu X."/>
            <person name="Goodman L."/>
            <person name="Tafer H."/>
            <person name="Vignal A."/>
            <person name="Lee T."/>
            <person name="Kim K.W."/>
            <person name="Sheng Z."/>
            <person name="An Y."/>
            <person name="Searle S."/>
            <person name="Herrero J."/>
            <person name="Groenen M.A."/>
            <person name="Crooijmans R.P."/>
            <person name="Faraut T."/>
            <person name="Cai Q."/>
            <person name="Webster R.G."/>
            <person name="Aldridge J.R."/>
            <person name="Warren W.C."/>
            <person name="Bartschat S."/>
            <person name="Kehr S."/>
            <person name="Marz M."/>
            <person name="Stadler P.F."/>
            <person name="Smith J."/>
            <person name="Kraus R.H."/>
            <person name="Zhao Y."/>
            <person name="Ren L."/>
            <person name="Fei J."/>
            <person name="Morisson M."/>
            <person name="Kaiser P."/>
            <person name="Griffin D.K."/>
            <person name="Rao M."/>
            <person name="Pitel F."/>
            <person name="Wang J."/>
            <person name="Li N."/>
        </authorList>
    </citation>
    <scope>NUCLEOTIDE SEQUENCE [LARGE SCALE GENOMIC DNA]</scope>
</reference>